<dbReference type="EMBL" id="AXZF01000028">
    <property type="protein sequence ID" value="ERT69359.1"/>
    <property type="molecule type" value="Genomic_DNA"/>
</dbReference>
<dbReference type="PATRIC" id="fig|1319815.3.peg.691"/>
<dbReference type="Proteomes" id="UP000017081">
    <property type="component" value="Unassembled WGS sequence"/>
</dbReference>
<dbReference type="InterPro" id="IPR021450">
    <property type="entry name" value="DUF3100"/>
</dbReference>
<protein>
    <recommendedName>
        <fullName evidence="4">DUF3100 domain-containing protein</fullName>
    </recommendedName>
</protein>
<dbReference type="HOGENOM" id="CLU_072807_0_0_0"/>
<comment type="caution">
    <text evidence="2">The sequence shown here is derived from an EMBL/GenBank/DDBJ whole genome shotgun (WGS) entry which is preliminary data.</text>
</comment>
<dbReference type="RefSeq" id="WP_023050267.1">
    <property type="nucleotide sequence ID" value="NZ_CP173065.2"/>
</dbReference>
<feature type="transmembrane region" description="Helical" evidence="1">
    <location>
        <begin position="31"/>
        <end position="51"/>
    </location>
</feature>
<organism evidence="2 3">
    <name type="scientific">Cetobacterium somerae ATCC BAA-474</name>
    <dbReference type="NCBI Taxonomy" id="1319815"/>
    <lineage>
        <taxon>Bacteria</taxon>
        <taxon>Fusobacteriati</taxon>
        <taxon>Fusobacteriota</taxon>
        <taxon>Fusobacteriia</taxon>
        <taxon>Fusobacteriales</taxon>
        <taxon>Fusobacteriaceae</taxon>
        <taxon>Cetobacterium</taxon>
    </lineage>
</organism>
<name>U7VDZ5_9FUSO</name>
<dbReference type="eggNOG" id="ENOG502Z7NA">
    <property type="taxonomic scope" value="Bacteria"/>
</dbReference>
<evidence type="ECO:0000256" key="1">
    <source>
        <dbReference type="SAM" id="Phobius"/>
    </source>
</evidence>
<gene>
    <name evidence="2" type="ORF">HMPREF0202_00721</name>
</gene>
<proteinExistence type="predicted"/>
<feature type="transmembrane region" description="Helical" evidence="1">
    <location>
        <begin position="162"/>
        <end position="183"/>
    </location>
</feature>
<dbReference type="PROSITE" id="PS51257">
    <property type="entry name" value="PROKAR_LIPOPROTEIN"/>
    <property type="match status" value="1"/>
</dbReference>
<keyword evidence="1" id="KW-0812">Transmembrane</keyword>
<dbReference type="Pfam" id="PF11299">
    <property type="entry name" value="DUF3100"/>
    <property type="match status" value="1"/>
</dbReference>
<dbReference type="AlphaFoldDB" id="U7VDZ5"/>
<keyword evidence="1" id="KW-0472">Membrane</keyword>
<reference evidence="2" key="1">
    <citation type="submission" date="2013-08" db="EMBL/GenBank/DDBJ databases">
        <authorList>
            <person name="Weinstock G."/>
            <person name="Sodergren E."/>
            <person name="Wylie T."/>
            <person name="Fulton L."/>
            <person name="Fulton R."/>
            <person name="Fronick C."/>
            <person name="O'Laughlin M."/>
            <person name="Godfrey J."/>
            <person name="Miner T."/>
            <person name="Herter B."/>
            <person name="Appelbaum E."/>
            <person name="Cordes M."/>
            <person name="Lek S."/>
            <person name="Wollam A."/>
            <person name="Pepin K.H."/>
            <person name="Palsikar V.B."/>
            <person name="Mitreva M."/>
            <person name="Wilson R.K."/>
        </authorList>
    </citation>
    <scope>NUCLEOTIDE SEQUENCE [LARGE SCALE GENOMIC DNA]</scope>
    <source>
        <strain evidence="2">ATCC BAA-474</strain>
    </source>
</reference>
<evidence type="ECO:0000313" key="2">
    <source>
        <dbReference type="EMBL" id="ERT69359.1"/>
    </source>
</evidence>
<feature type="transmembrane region" description="Helical" evidence="1">
    <location>
        <begin position="231"/>
        <end position="253"/>
    </location>
</feature>
<feature type="transmembrane region" description="Helical" evidence="1">
    <location>
        <begin position="190"/>
        <end position="211"/>
    </location>
</feature>
<keyword evidence="3" id="KW-1185">Reference proteome</keyword>
<keyword evidence="1" id="KW-1133">Transmembrane helix</keyword>
<feature type="transmembrane region" description="Helical" evidence="1">
    <location>
        <begin position="72"/>
        <end position="92"/>
    </location>
</feature>
<accession>U7VDZ5</accession>
<dbReference type="STRING" id="1319815.HMPREF0202_00721"/>
<dbReference type="GeneID" id="96967371"/>
<evidence type="ECO:0000313" key="3">
    <source>
        <dbReference type="Proteomes" id="UP000017081"/>
    </source>
</evidence>
<evidence type="ECO:0008006" key="4">
    <source>
        <dbReference type="Google" id="ProtNLM"/>
    </source>
</evidence>
<sequence>MNKNTINVFLVVTIISLACEKVGKIQLGKVALFPMLFAVVIGMILTPDLLGKKIQKLREIIGEKEMKIASDMVMLILLMLGIKLGTFVGPNLDKIIQAGPAFLAQEFGHVLAPVVAVPLALKLGLTREAIGAGSSISREASLGVIGEKYGISSLEGSGVLGVYLAGTIVGTIYFGVLGSLAIYTGIHPLALGMACGVGSGSMMTAAASSLAEVVGPQYADQVFAYASTSNMLSGLTGVNILVFISLPFTEWYYKKLSPKFSKKEVKQNA</sequence>